<evidence type="ECO:0000313" key="2">
    <source>
        <dbReference type="Proteomes" id="UP000029228"/>
    </source>
</evidence>
<dbReference type="AlphaFoldDB" id="A0A090S7F3"/>
<accession>A0A090S7F3</accession>
<dbReference type="STRING" id="990268.JCM19235_4701"/>
<gene>
    <name evidence="1" type="ORF">JCM19235_4701</name>
</gene>
<sequence>MRTLFNDNIDLVCIGTNLTGKQYLMCTDITEIDVGNGGGGVIDL</sequence>
<keyword evidence="2" id="KW-1185">Reference proteome</keyword>
<dbReference type="EMBL" id="BBMR01000015">
    <property type="protein sequence ID" value="GAL22743.1"/>
    <property type="molecule type" value="Genomic_DNA"/>
</dbReference>
<comment type="caution">
    <text evidence="1">The sequence shown here is derived from an EMBL/GenBank/DDBJ whole genome shotgun (WGS) entry which is preliminary data.</text>
</comment>
<dbReference type="Proteomes" id="UP000029228">
    <property type="component" value="Unassembled WGS sequence"/>
</dbReference>
<evidence type="ECO:0000313" key="1">
    <source>
        <dbReference type="EMBL" id="GAL22743.1"/>
    </source>
</evidence>
<protein>
    <submittedName>
        <fullName evidence="1">Uncharacterized protein</fullName>
    </submittedName>
</protein>
<reference evidence="1 2" key="2">
    <citation type="submission" date="2014-09" db="EMBL/GenBank/DDBJ databases">
        <authorList>
            <consortium name="NBRP consortium"/>
            <person name="Sawabe T."/>
            <person name="Meirelles P."/>
            <person name="Nakanishi M."/>
            <person name="Sayaka M."/>
            <person name="Hattori M."/>
            <person name="Ohkuma M."/>
        </authorList>
    </citation>
    <scope>NUCLEOTIDE SEQUENCE [LARGE SCALE GENOMIC DNA]</scope>
    <source>
        <strain evidence="2">JCM19235</strain>
    </source>
</reference>
<reference evidence="1 2" key="1">
    <citation type="submission" date="2014-09" db="EMBL/GenBank/DDBJ databases">
        <title>Vibrio maritimus JCM 19235. (C45) whole genome shotgun sequence.</title>
        <authorList>
            <person name="Sawabe T."/>
            <person name="Meirelles P."/>
            <person name="Nakanishi M."/>
            <person name="Sayaka M."/>
            <person name="Hattori M."/>
            <person name="Ohkuma M."/>
        </authorList>
    </citation>
    <scope>NUCLEOTIDE SEQUENCE [LARGE SCALE GENOMIC DNA]</scope>
    <source>
        <strain evidence="2">JCM19235</strain>
    </source>
</reference>
<name>A0A090S7F3_9VIBR</name>
<organism evidence="1 2">
    <name type="scientific">Vibrio maritimus</name>
    <dbReference type="NCBI Taxonomy" id="990268"/>
    <lineage>
        <taxon>Bacteria</taxon>
        <taxon>Pseudomonadati</taxon>
        <taxon>Pseudomonadota</taxon>
        <taxon>Gammaproteobacteria</taxon>
        <taxon>Vibrionales</taxon>
        <taxon>Vibrionaceae</taxon>
        <taxon>Vibrio</taxon>
    </lineage>
</organism>
<proteinExistence type="predicted"/>